<feature type="transmembrane region" description="Helical" evidence="6">
    <location>
        <begin position="271"/>
        <end position="292"/>
    </location>
</feature>
<keyword evidence="9" id="KW-1185">Reference proteome</keyword>
<evidence type="ECO:0000259" key="7">
    <source>
        <dbReference type="PROSITE" id="PS50850"/>
    </source>
</evidence>
<dbReference type="PATRIC" id="fig|1423792.3.peg.1598"/>
<feature type="transmembrane region" description="Helical" evidence="6">
    <location>
        <begin position="231"/>
        <end position="251"/>
    </location>
</feature>
<dbReference type="AlphaFoldDB" id="A0A0R1MV27"/>
<protein>
    <submittedName>
        <fullName evidence="8">MFS family major facilitator transporter</fullName>
    </submittedName>
</protein>
<evidence type="ECO:0000256" key="1">
    <source>
        <dbReference type="ARBA" id="ARBA00004651"/>
    </source>
</evidence>
<organism evidence="8 9">
    <name type="scientific">Schleiferilactobacillus perolens DSM 12744</name>
    <dbReference type="NCBI Taxonomy" id="1423792"/>
    <lineage>
        <taxon>Bacteria</taxon>
        <taxon>Bacillati</taxon>
        <taxon>Bacillota</taxon>
        <taxon>Bacilli</taxon>
        <taxon>Lactobacillales</taxon>
        <taxon>Lactobacillaceae</taxon>
        <taxon>Schleiferilactobacillus</taxon>
    </lineage>
</organism>
<dbReference type="PROSITE" id="PS50850">
    <property type="entry name" value="MFS"/>
    <property type="match status" value="1"/>
</dbReference>
<feature type="domain" description="Major facilitator superfamily (MFS) profile" evidence="7">
    <location>
        <begin position="19"/>
        <end position="462"/>
    </location>
</feature>
<feature type="transmembrane region" description="Helical" evidence="6">
    <location>
        <begin position="205"/>
        <end position="225"/>
    </location>
</feature>
<feature type="transmembrane region" description="Helical" evidence="6">
    <location>
        <begin position="85"/>
        <end position="108"/>
    </location>
</feature>
<feature type="transmembrane region" description="Helical" evidence="6">
    <location>
        <begin position="408"/>
        <end position="426"/>
    </location>
</feature>
<comment type="subcellular location">
    <subcellularLocation>
        <location evidence="1">Cell membrane</location>
        <topology evidence="1">Multi-pass membrane protein</topology>
    </subcellularLocation>
</comment>
<dbReference type="InterPro" id="IPR011701">
    <property type="entry name" value="MFS"/>
</dbReference>
<name>A0A0R1MV27_9LACO</name>
<dbReference type="Proteomes" id="UP000051330">
    <property type="component" value="Unassembled WGS sequence"/>
</dbReference>
<accession>A0A0R1MV27</accession>
<feature type="transmembrane region" description="Helical" evidence="6">
    <location>
        <begin position="147"/>
        <end position="168"/>
    </location>
</feature>
<feature type="transmembrane region" description="Helical" evidence="6">
    <location>
        <begin position="53"/>
        <end position="73"/>
    </location>
</feature>
<dbReference type="PANTHER" id="PTHR42718:SF9">
    <property type="entry name" value="MAJOR FACILITATOR SUPERFAMILY MULTIDRUG TRANSPORTER MFSC"/>
    <property type="match status" value="1"/>
</dbReference>
<dbReference type="PANTHER" id="PTHR42718">
    <property type="entry name" value="MAJOR FACILITATOR SUPERFAMILY MULTIDRUG TRANSPORTER MFSC"/>
    <property type="match status" value="1"/>
</dbReference>
<dbReference type="Pfam" id="PF07690">
    <property type="entry name" value="MFS_1"/>
    <property type="match status" value="1"/>
</dbReference>
<evidence type="ECO:0000313" key="8">
    <source>
        <dbReference type="EMBL" id="KRL08666.1"/>
    </source>
</evidence>
<keyword evidence="3 6" id="KW-0812">Transmembrane</keyword>
<dbReference type="SUPFAM" id="SSF103473">
    <property type="entry name" value="MFS general substrate transporter"/>
    <property type="match status" value="1"/>
</dbReference>
<evidence type="ECO:0000256" key="5">
    <source>
        <dbReference type="ARBA" id="ARBA00023136"/>
    </source>
</evidence>
<evidence type="ECO:0000256" key="3">
    <source>
        <dbReference type="ARBA" id="ARBA00022692"/>
    </source>
</evidence>
<evidence type="ECO:0000256" key="4">
    <source>
        <dbReference type="ARBA" id="ARBA00022989"/>
    </source>
</evidence>
<dbReference type="EMBL" id="AZEC01000021">
    <property type="protein sequence ID" value="KRL08666.1"/>
    <property type="molecule type" value="Genomic_DNA"/>
</dbReference>
<evidence type="ECO:0000256" key="2">
    <source>
        <dbReference type="ARBA" id="ARBA00022448"/>
    </source>
</evidence>
<dbReference type="PRINTS" id="PR01036">
    <property type="entry name" value="TCRTETB"/>
</dbReference>
<gene>
    <name evidence="8" type="ORF">FD09_GL001578</name>
</gene>
<comment type="caution">
    <text evidence="8">The sequence shown here is derived from an EMBL/GenBank/DDBJ whole genome shotgun (WGS) entry which is preliminary data.</text>
</comment>
<feature type="transmembrane region" description="Helical" evidence="6">
    <location>
        <begin position="339"/>
        <end position="362"/>
    </location>
</feature>
<keyword evidence="5 6" id="KW-0472">Membrane</keyword>
<keyword evidence="2" id="KW-0813">Transport</keyword>
<dbReference type="Gene3D" id="1.20.1250.20">
    <property type="entry name" value="MFS general substrate transporter like domains"/>
    <property type="match status" value="1"/>
</dbReference>
<feature type="transmembrane region" description="Helical" evidence="6">
    <location>
        <begin position="15"/>
        <end position="33"/>
    </location>
</feature>
<dbReference type="GO" id="GO:0022857">
    <property type="term" value="F:transmembrane transporter activity"/>
    <property type="evidence" value="ECO:0007669"/>
    <property type="project" value="InterPro"/>
</dbReference>
<dbReference type="InterPro" id="IPR036259">
    <property type="entry name" value="MFS_trans_sf"/>
</dbReference>
<feature type="transmembrane region" description="Helical" evidence="6">
    <location>
        <begin position="304"/>
        <end position="327"/>
    </location>
</feature>
<dbReference type="GO" id="GO:0005886">
    <property type="term" value="C:plasma membrane"/>
    <property type="evidence" value="ECO:0007669"/>
    <property type="project" value="UniProtKB-SubCell"/>
</dbReference>
<feature type="transmembrane region" description="Helical" evidence="6">
    <location>
        <begin position="174"/>
        <end position="193"/>
    </location>
</feature>
<sequence length="485" mass="52938">MNNVKKTRQQTMPKNAMFVIVVVALMSFIGVLTETSMNVTFPTLMRQFNVPMSTIQWVTSGYLLTAALVMLTSAFMKRRFTNRTLFIWAAVLFIIGDILCGLATTFWVMLLGRLIQAGCVGLCTPLMVNIILDVVPLHKLGTYMGMANLIILVAPALGPTFGGAVVAFSNWRMIFWITLPLTLILLFIGQGKIEQYTPTSHYEFDWLRFALLGVGLVSLIVGLNTLGGGHGWWQCGLYLLVTAIMLVLFGVVSQHSQRALFSLSVFRDPAFLYSFLPYVFLQFANVGINFLLPNYVQEVNGATSFVGGLILLPGSLFNGFGQPVYGWMLDHFGGKLPLYLGDILFTLGLIGFTIGGASLGIIGVTVMYLIFAIGRSMAFGNSVAYGLKKIDKSLRNDANALYNTGQQVSGAIGTTVLALMMSAVTVPHNTHAQNVAAGSQLAFGLLVLLGLINLFLFYRLLHVDAAKAHGAQPVHLWAKVHAYLK</sequence>
<dbReference type="Gene3D" id="1.20.1720.10">
    <property type="entry name" value="Multidrug resistance protein D"/>
    <property type="match status" value="1"/>
</dbReference>
<reference evidence="8 9" key="1">
    <citation type="journal article" date="2015" name="Genome Announc.">
        <title>Expanding the biotechnology potential of lactobacilli through comparative genomics of 213 strains and associated genera.</title>
        <authorList>
            <person name="Sun Z."/>
            <person name="Harris H.M."/>
            <person name="McCann A."/>
            <person name="Guo C."/>
            <person name="Argimon S."/>
            <person name="Zhang W."/>
            <person name="Yang X."/>
            <person name="Jeffery I.B."/>
            <person name="Cooney J.C."/>
            <person name="Kagawa T.F."/>
            <person name="Liu W."/>
            <person name="Song Y."/>
            <person name="Salvetti E."/>
            <person name="Wrobel A."/>
            <person name="Rasinkangas P."/>
            <person name="Parkhill J."/>
            <person name="Rea M.C."/>
            <person name="O'Sullivan O."/>
            <person name="Ritari J."/>
            <person name="Douillard F.P."/>
            <person name="Paul Ross R."/>
            <person name="Yang R."/>
            <person name="Briner A.E."/>
            <person name="Felis G.E."/>
            <person name="de Vos W.M."/>
            <person name="Barrangou R."/>
            <person name="Klaenhammer T.R."/>
            <person name="Caufield P.W."/>
            <person name="Cui Y."/>
            <person name="Zhang H."/>
            <person name="O'Toole P.W."/>
        </authorList>
    </citation>
    <scope>NUCLEOTIDE SEQUENCE [LARGE SCALE GENOMIC DNA]</scope>
    <source>
        <strain evidence="8 9">DSM 12744</strain>
    </source>
</reference>
<dbReference type="RefSeq" id="WP_057822395.1">
    <property type="nucleotide sequence ID" value="NZ_AZEC01000021.1"/>
</dbReference>
<dbReference type="STRING" id="1423792.FD09_GL001578"/>
<dbReference type="InterPro" id="IPR020846">
    <property type="entry name" value="MFS_dom"/>
</dbReference>
<evidence type="ECO:0000256" key="6">
    <source>
        <dbReference type="SAM" id="Phobius"/>
    </source>
</evidence>
<feature type="transmembrane region" description="Helical" evidence="6">
    <location>
        <begin position="438"/>
        <end position="458"/>
    </location>
</feature>
<proteinExistence type="predicted"/>
<dbReference type="OrthoDB" id="9816041at2"/>
<evidence type="ECO:0000313" key="9">
    <source>
        <dbReference type="Proteomes" id="UP000051330"/>
    </source>
</evidence>
<keyword evidence="4 6" id="KW-1133">Transmembrane helix</keyword>